<feature type="binding site" evidence="8">
    <location>
        <position position="341"/>
    </location>
    <ligand>
        <name>Mn(2+)</name>
        <dbReference type="ChEBI" id="CHEBI:29035"/>
        <label>2</label>
    </ligand>
</feature>
<comment type="similarity">
    <text evidence="3 8">Belongs to the peptidase M17 family.</text>
</comment>
<feature type="binding site" evidence="8">
    <location>
        <position position="339"/>
    </location>
    <ligand>
        <name>Mn(2+)</name>
        <dbReference type="ChEBI" id="CHEBI:29035"/>
        <label>1</label>
    </ligand>
</feature>
<feature type="binding site" evidence="8">
    <location>
        <position position="341"/>
    </location>
    <ligand>
        <name>Mn(2+)</name>
        <dbReference type="ChEBI" id="CHEBI:29035"/>
        <label>1</label>
    </ligand>
</feature>
<dbReference type="AlphaFoldDB" id="A0AAU7V5J2"/>
<evidence type="ECO:0000256" key="5">
    <source>
        <dbReference type="ARBA" id="ARBA00022670"/>
    </source>
</evidence>
<evidence type="ECO:0000256" key="3">
    <source>
        <dbReference type="ARBA" id="ARBA00009528"/>
    </source>
</evidence>
<keyword evidence="8" id="KW-0479">Metal-binding</keyword>
<dbReference type="Gene3D" id="3.40.630.10">
    <property type="entry name" value="Zn peptidases"/>
    <property type="match status" value="1"/>
</dbReference>
<gene>
    <name evidence="8" type="primary">pepA</name>
    <name evidence="10" type="ORF">SAC06_07780</name>
</gene>
<dbReference type="InterPro" id="IPR043472">
    <property type="entry name" value="Macro_dom-like"/>
</dbReference>
<feature type="binding site" evidence="8">
    <location>
        <position position="256"/>
    </location>
    <ligand>
        <name>Mn(2+)</name>
        <dbReference type="ChEBI" id="CHEBI:29035"/>
        <label>2</label>
    </ligand>
</feature>
<keyword evidence="5 8" id="KW-0645">Protease</keyword>
<dbReference type="InterPro" id="IPR000819">
    <property type="entry name" value="Peptidase_M17_C"/>
</dbReference>
<keyword evidence="8" id="KW-0963">Cytoplasm</keyword>
<feature type="active site" evidence="8">
    <location>
        <position position="343"/>
    </location>
</feature>
<feature type="domain" description="Cytosol aminopeptidase" evidence="9">
    <location>
        <begin position="337"/>
        <end position="344"/>
    </location>
</feature>
<dbReference type="EMBL" id="CP138335">
    <property type="protein sequence ID" value="XBW07536.1"/>
    <property type="molecule type" value="Genomic_DNA"/>
</dbReference>
<feature type="binding site" evidence="8">
    <location>
        <position position="280"/>
    </location>
    <ligand>
        <name>Mn(2+)</name>
        <dbReference type="ChEBI" id="CHEBI:29035"/>
        <label>2</label>
    </ligand>
</feature>
<dbReference type="KEGG" id="sapp:SAC06_07780"/>
<dbReference type="PANTHER" id="PTHR11963">
    <property type="entry name" value="LEUCINE AMINOPEPTIDASE-RELATED"/>
    <property type="match status" value="1"/>
</dbReference>
<dbReference type="Gene3D" id="3.40.220.10">
    <property type="entry name" value="Leucine Aminopeptidase, subunit E, domain 1"/>
    <property type="match status" value="1"/>
</dbReference>
<dbReference type="GO" id="GO:0030145">
    <property type="term" value="F:manganese ion binding"/>
    <property type="evidence" value="ECO:0007669"/>
    <property type="project" value="UniProtKB-UniRule"/>
</dbReference>
<comment type="catalytic activity">
    <reaction evidence="2 8">
        <text>Release of an N-terminal amino acid, preferentially leucine, but not glutamic or aspartic acids.</text>
        <dbReference type="EC" id="3.4.11.10"/>
    </reaction>
</comment>
<sequence length="490" mass="51112">MRLTVDDSFDPIPSLSHLPTVGVTAAASGTEPEAHLVQAEAPLPAGAPTWEELAQVGFEGKAGQRVLLPGQPLRVLVGIDEFSSAALRDAGATAASAVPQSTNLTVHLPAAINQAIPSDRAQLVQALAEGVLLARYRYTPLKSADESPAFAHLTLVSDQPEVAEAARRGAVMARTTNLARDLANTPPRHLNADRLGAVAERLGHKFGLTVEVFGPEQLADLGLGGLLGVNAGSVEEPRMIKVSYRAGERQLALVGKGITYDSGGLSLKPSNPMHALMKSDMLGAGAILAAMTALADLEVDTSVTAWLMCTDNMPSGSSTKLGDVLTIRGGTTVEVKNTDAEGRLVLADGLVLAAESSPDAIVDVATLTGAALAALGPRSAALFANDDHLAHLVEAAAASTDETVWRLPLDARYRDQLKSHVADLSNIGGSYGGAILAALFLNEFVGEVPWAHVDIAGPMYSDQDDLWRVTGSTGFSARLLVELAQTFTTH</sequence>
<evidence type="ECO:0000256" key="6">
    <source>
        <dbReference type="ARBA" id="ARBA00022801"/>
    </source>
</evidence>
<comment type="cofactor">
    <cofactor evidence="8">
        <name>Mn(2+)</name>
        <dbReference type="ChEBI" id="CHEBI:29035"/>
    </cofactor>
    <text evidence="8">Binds 2 manganese ions per subunit.</text>
</comment>
<dbReference type="GO" id="GO:0070006">
    <property type="term" value="F:metalloaminopeptidase activity"/>
    <property type="evidence" value="ECO:0007669"/>
    <property type="project" value="InterPro"/>
</dbReference>
<comment type="subcellular location">
    <subcellularLocation>
        <location evidence="8">Cytoplasm</location>
    </subcellularLocation>
</comment>
<evidence type="ECO:0000256" key="1">
    <source>
        <dbReference type="ARBA" id="ARBA00000135"/>
    </source>
</evidence>
<evidence type="ECO:0000256" key="7">
    <source>
        <dbReference type="ARBA" id="ARBA00049972"/>
    </source>
</evidence>
<dbReference type="PANTHER" id="PTHR11963:SF23">
    <property type="entry name" value="CYTOSOL AMINOPEPTIDASE"/>
    <property type="match status" value="1"/>
</dbReference>
<accession>A0AAU7V5J2</accession>
<name>A0AAU7V5J2_9ACTO</name>
<dbReference type="InterPro" id="IPR023042">
    <property type="entry name" value="Peptidase_M17_leu_NH2_pept"/>
</dbReference>
<dbReference type="SUPFAM" id="SSF52949">
    <property type="entry name" value="Macro domain-like"/>
    <property type="match status" value="1"/>
</dbReference>
<dbReference type="SUPFAM" id="SSF53187">
    <property type="entry name" value="Zn-dependent exopeptidases"/>
    <property type="match status" value="1"/>
</dbReference>
<dbReference type="HAMAP" id="MF_00181">
    <property type="entry name" value="Cytosol_peptidase_M17"/>
    <property type="match status" value="1"/>
</dbReference>
<dbReference type="CDD" id="cd00433">
    <property type="entry name" value="Peptidase_M17"/>
    <property type="match status" value="1"/>
</dbReference>
<evidence type="ECO:0000256" key="8">
    <source>
        <dbReference type="HAMAP-Rule" id="MF_00181"/>
    </source>
</evidence>
<dbReference type="RefSeq" id="WP_350257741.1">
    <property type="nucleotide sequence ID" value="NZ_CP138335.1"/>
</dbReference>
<evidence type="ECO:0000259" key="9">
    <source>
        <dbReference type="PROSITE" id="PS00631"/>
    </source>
</evidence>
<feature type="binding site" evidence="8">
    <location>
        <position position="261"/>
    </location>
    <ligand>
        <name>Mn(2+)</name>
        <dbReference type="ChEBI" id="CHEBI:29035"/>
        <label>1</label>
    </ligand>
</feature>
<dbReference type="InterPro" id="IPR011356">
    <property type="entry name" value="Leucine_aapep/pepB"/>
</dbReference>
<reference evidence="10" key="1">
    <citation type="submission" date="2023-11" db="EMBL/GenBank/DDBJ databases">
        <title>Scrofimicrobium hongkongense sp. nov., isolated from a patient with peritonitis.</title>
        <authorList>
            <person name="Lao H.Y."/>
            <person name="Wong A.Y.P."/>
            <person name="Ng T.L."/>
            <person name="Wong R.Y.L."/>
            <person name="Yau M.C.Y."/>
            <person name="Lam J.Y.W."/>
            <person name="Siu G.K.H."/>
        </authorList>
    </citation>
    <scope>NUCLEOTIDE SEQUENCE</scope>
    <source>
        <strain evidence="10">R131</strain>
    </source>
</reference>
<feature type="active site" evidence="8">
    <location>
        <position position="268"/>
    </location>
</feature>
<dbReference type="InterPro" id="IPR008283">
    <property type="entry name" value="Peptidase_M17_N"/>
</dbReference>
<evidence type="ECO:0000256" key="4">
    <source>
        <dbReference type="ARBA" id="ARBA00022438"/>
    </source>
</evidence>
<keyword evidence="8" id="KW-0464">Manganese</keyword>
<dbReference type="PRINTS" id="PR00481">
    <property type="entry name" value="LAMNOPPTDASE"/>
</dbReference>
<dbReference type="NCBIfam" id="NF002073">
    <property type="entry name" value="PRK00913.1-2"/>
    <property type="match status" value="1"/>
</dbReference>
<dbReference type="GO" id="GO:0006508">
    <property type="term" value="P:proteolysis"/>
    <property type="evidence" value="ECO:0007669"/>
    <property type="project" value="UniProtKB-KW"/>
</dbReference>
<dbReference type="EC" id="3.4.11.10" evidence="8"/>
<dbReference type="Pfam" id="PF02789">
    <property type="entry name" value="Peptidase_M17_N"/>
    <property type="match status" value="1"/>
</dbReference>
<proteinExistence type="inferred from homology"/>
<protein>
    <recommendedName>
        <fullName evidence="8">Probable cytosol aminopeptidase</fullName>
        <ecNumber evidence="8">3.4.11.1</ecNumber>
    </recommendedName>
    <alternativeName>
        <fullName evidence="8">Leucine aminopeptidase</fullName>
        <shortName evidence="8">LAP</shortName>
        <ecNumber evidence="8">3.4.11.10</ecNumber>
    </alternativeName>
    <alternativeName>
        <fullName evidence="8">Leucyl aminopeptidase</fullName>
    </alternativeName>
</protein>
<dbReference type="Pfam" id="PF00883">
    <property type="entry name" value="Peptidase_M17"/>
    <property type="match status" value="1"/>
</dbReference>
<keyword evidence="6 8" id="KW-0378">Hydrolase</keyword>
<organism evidence="10">
    <name type="scientific">Scrofimicrobium appendicitidis</name>
    <dbReference type="NCBI Taxonomy" id="3079930"/>
    <lineage>
        <taxon>Bacteria</taxon>
        <taxon>Bacillati</taxon>
        <taxon>Actinomycetota</taxon>
        <taxon>Actinomycetes</taxon>
        <taxon>Actinomycetales</taxon>
        <taxon>Actinomycetaceae</taxon>
        <taxon>Scrofimicrobium</taxon>
    </lineage>
</organism>
<dbReference type="GO" id="GO:0005737">
    <property type="term" value="C:cytoplasm"/>
    <property type="evidence" value="ECO:0007669"/>
    <property type="project" value="UniProtKB-SubCell"/>
</dbReference>
<evidence type="ECO:0000313" key="10">
    <source>
        <dbReference type="EMBL" id="XBW07536.1"/>
    </source>
</evidence>
<dbReference type="PROSITE" id="PS00631">
    <property type="entry name" value="CYTOSOL_AP"/>
    <property type="match status" value="1"/>
</dbReference>
<comment type="catalytic activity">
    <reaction evidence="1 8">
        <text>Release of an N-terminal amino acid, Xaa-|-Yaa-, in which Xaa is preferably Leu, but may be other amino acids including Pro although not Arg or Lys, and Yaa may be Pro. Amino acid amides and methyl esters are also readily hydrolyzed, but rates on arylamides are exceedingly low.</text>
        <dbReference type="EC" id="3.4.11.1"/>
    </reaction>
</comment>
<keyword evidence="4 8" id="KW-0031">Aminopeptidase</keyword>
<comment type="function">
    <text evidence="7 8">Presumably involved in the processing and regular turnover of intracellular proteins. Catalyzes the removal of unsubstituted N-terminal amino acids from various peptides.</text>
</comment>
<feature type="binding site" evidence="8">
    <location>
        <position position="261"/>
    </location>
    <ligand>
        <name>Mn(2+)</name>
        <dbReference type="ChEBI" id="CHEBI:29035"/>
        <label>2</label>
    </ligand>
</feature>
<evidence type="ECO:0000256" key="2">
    <source>
        <dbReference type="ARBA" id="ARBA00000967"/>
    </source>
</evidence>
<dbReference type="EC" id="3.4.11.1" evidence="8"/>